<dbReference type="SUPFAM" id="SSF54001">
    <property type="entry name" value="Cysteine proteinases"/>
    <property type="match status" value="1"/>
</dbReference>
<dbReference type="Pfam" id="PF05257">
    <property type="entry name" value="CHAP"/>
    <property type="match status" value="1"/>
</dbReference>
<organism evidence="5 6">
    <name type="scientific">Hominifimenecus microfluidus</name>
    <dbReference type="NCBI Taxonomy" id="2885348"/>
    <lineage>
        <taxon>Bacteria</taxon>
        <taxon>Bacillati</taxon>
        <taxon>Bacillota</taxon>
        <taxon>Clostridia</taxon>
        <taxon>Lachnospirales</taxon>
        <taxon>Lachnospiraceae</taxon>
        <taxon>Hominifimenecus</taxon>
    </lineage>
</organism>
<keyword evidence="6" id="KW-1185">Reference proteome</keyword>
<dbReference type="InterPro" id="IPR038765">
    <property type="entry name" value="Papain-like_cys_pep_sf"/>
</dbReference>
<dbReference type="Gene3D" id="1.10.3130.20">
    <property type="entry name" value="Phycobilisome linker domain"/>
    <property type="match status" value="2"/>
</dbReference>
<evidence type="ECO:0000313" key="6">
    <source>
        <dbReference type="Proteomes" id="UP001198182"/>
    </source>
</evidence>
<gene>
    <name evidence="5" type="ORF">LKD81_13050</name>
</gene>
<evidence type="ECO:0000256" key="1">
    <source>
        <dbReference type="SAM" id="MobiDB-lite"/>
    </source>
</evidence>
<evidence type="ECO:0000259" key="3">
    <source>
        <dbReference type="Pfam" id="PF05257"/>
    </source>
</evidence>
<dbReference type="Proteomes" id="UP001198182">
    <property type="component" value="Unassembled WGS sequence"/>
</dbReference>
<evidence type="ECO:0000313" key="5">
    <source>
        <dbReference type="EMBL" id="MCC2231913.1"/>
    </source>
</evidence>
<dbReference type="Pfam" id="PF13946">
    <property type="entry name" value="DUF4214"/>
    <property type="match status" value="3"/>
</dbReference>
<dbReference type="InterPro" id="IPR038255">
    <property type="entry name" value="PBS_linker_sf"/>
</dbReference>
<evidence type="ECO:0000256" key="2">
    <source>
        <dbReference type="SAM" id="SignalP"/>
    </source>
</evidence>
<evidence type="ECO:0000259" key="4">
    <source>
        <dbReference type="Pfam" id="PF13946"/>
    </source>
</evidence>
<dbReference type="RefSeq" id="WP_308454399.1">
    <property type="nucleotide sequence ID" value="NZ_JAJEQR010000044.1"/>
</dbReference>
<name>A0AAE3EC15_9FIRM</name>
<reference evidence="5" key="1">
    <citation type="submission" date="2021-10" db="EMBL/GenBank/DDBJ databases">
        <title>Anaerobic single-cell dispensing facilitates the cultivation of human gut bacteria.</title>
        <authorList>
            <person name="Afrizal A."/>
        </authorList>
    </citation>
    <scope>NUCLEOTIDE SEQUENCE</scope>
    <source>
        <strain evidence="5">CLA-AA-H215</strain>
    </source>
</reference>
<feature type="signal peptide" evidence="2">
    <location>
        <begin position="1"/>
        <end position="23"/>
    </location>
</feature>
<dbReference type="EMBL" id="JAJEQR010000044">
    <property type="protein sequence ID" value="MCC2231913.1"/>
    <property type="molecule type" value="Genomic_DNA"/>
</dbReference>
<dbReference type="InterPro" id="IPR025282">
    <property type="entry name" value="DUF4214"/>
</dbReference>
<feature type="region of interest" description="Disordered" evidence="1">
    <location>
        <begin position="40"/>
        <end position="93"/>
    </location>
</feature>
<feature type="domain" description="DUF4214" evidence="4">
    <location>
        <begin position="267"/>
        <end position="331"/>
    </location>
</feature>
<feature type="compositionally biased region" description="Polar residues" evidence="1">
    <location>
        <begin position="43"/>
        <end position="54"/>
    </location>
</feature>
<sequence length="512" mass="55878">MKNRIRIVAAAGALLLTAAPVYAQESTEAYEITAEVNVEESEAIQSGQPEQTETGAEKKTNGNAVGEAEQTEKTDAGVTEQPEEEPAGAWQSALEDGTAGFVERLYRIVLGRPSDAAGKADWIQLLKSGEASGSEVAAGFFTSSEYQKSGKMDAAYVEDLYQAILGRTYDEAGKQSWISLLESGVSRTGILSGFTGSQEFMGLCRSYGITCGNFVSEEPRDQNAKVTAFVQRLYREVLGRDGDVNGLNDWTRLLLNGEATGAELVADFIGSPEYREKETENASFVEMLYQTMLNRSSDPEGKAHWCSQLDEGRSRYEILKGFIFSEEFGRLCEEYGIERGTRVPGIGGESMRDAVARIAAAEIGYRETGNNRTKYNQWMYGYDASAPWCSIFICWCVNEAGAGDSIQNTAIASGYRVSNMGSNPFGAPAYAFSSVEPQPGDIVFIDNTGNGVSNHTGLVVDVDEDYIYTAEGNYSDKVSSCRYRRSNGYQVFGSGSSSGVHIVFYVRPDYQR</sequence>
<dbReference type="AlphaFoldDB" id="A0AAE3EC15"/>
<feature type="chain" id="PRO_5042058795" evidence="2">
    <location>
        <begin position="24"/>
        <end position="512"/>
    </location>
</feature>
<protein>
    <submittedName>
        <fullName evidence="5">DUF4214 domain-containing protein</fullName>
    </submittedName>
</protein>
<feature type="domain" description="Peptidase C51" evidence="3">
    <location>
        <begin position="382"/>
        <end position="473"/>
    </location>
</feature>
<dbReference type="InterPro" id="IPR007921">
    <property type="entry name" value="CHAP_dom"/>
</dbReference>
<comment type="caution">
    <text evidence="5">The sequence shown here is derived from an EMBL/GenBank/DDBJ whole genome shotgun (WGS) entry which is preliminary data.</text>
</comment>
<proteinExistence type="predicted"/>
<feature type="domain" description="DUF4214" evidence="4">
    <location>
        <begin position="151"/>
        <end position="203"/>
    </location>
</feature>
<keyword evidence="2" id="KW-0732">Signal</keyword>
<dbReference type="Gene3D" id="3.90.1720.10">
    <property type="entry name" value="endopeptidase domain like (from Nostoc punctiforme)"/>
    <property type="match status" value="1"/>
</dbReference>
<feature type="domain" description="DUF4214" evidence="4">
    <location>
        <begin position="99"/>
        <end position="148"/>
    </location>
</feature>
<accession>A0AAE3EC15</accession>